<feature type="chain" id="PRO_5040852065" evidence="3">
    <location>
        <begin position="20"/>
        <end position="172"/>
    </location>
</feature>
<name>A0A9X0BU50_9EURO</name>
<dbReference type="EMBL" id="JAPWDO010000002">
    <property type="protein sequence ID" value="KAJ5483804.1"/>
    <property type="molecule type" value="Genomic_DNA"/>
</dbReference>
<keyword evidence="5" id="KW-1185">Reference proteome</keyword>
<organism evidence="4 5">
    <name type="scientific">Penicillium desertorum</name>
    <dbReference type="NCBI Taxonomy" id="1303715"/>
    <lineage>
        <taxon>Eukaryota</taxon>
        <taxon>Fungi</taxon>
        <taxon>Dikarya</taxon>
        <taxon>Ascomycota</taxon>
        <taxon>Pezizomycotina</taxon>
        <taxon>Eurotiomycetes</taxon>
        <taxon>Eurotiomycetidae</taxon>
        <taxon>Eurotiales</taxon>
        <taxon>Aspergillaceae</taxon>
        <taxon>Penicillium</taxon>
    </lineage>
</organism>
<sequence>MKLTALLSSISLLAAGTFASPVTNSLETQRSEGEENLLETRDNGLKCASHQYSDGDMSDALGAGADHAMEGSTIRSREGNRYAYRFLNKDRDGNDEVSLPSDSLCAQSGATKYEWPILRSGDIFGTEGNKRAGDDRVILATYDPPGDSPKVWAFCALVTEGASRPGGFTECT</sequence>
<dbReference type="InterPro" id="IPR016191">
    <property type="entry name" value="Ribonuclease/ribotoxin"/>
</dbReference>
<evidence type="ECO:0000256" key="2">
    <source>
        <dbReference type="ARBA" id="ARBA00022801"/>
    </source>
</evidence>
<keyword evidence="2" id="KW-0378">Hydrolase</keyword>
<reference evidence="4" key="1">
    <citation type="submission" date="2022-12" db="EMBL/GenBank/DDBJ databases">
        <authorList>
            <person name="Petersen C."/>
        </authorList>
    </citation>
    <scope>NUCLEOTIDE SEQUENCE</scope>
    <source>
        <strain evidence="4">IBT 17660</strain>
    </source>
</reference>
<dbReference type="GO" id="GO:0003723">
    <property type="term" value="F:RNA binding"/>
    <property type="evidence" value="ECO:0007669"/>
    <property type="project" value="InterPro"/>
</dbReference>
<reference evidence="4" key="2">
    <citation type="journal article" date="2023" name="IMA Fungus">
        <title>Comparative genomic study of the Penicillium genus elucidates a diverse pangenome and 15 lateral gene transfer events.</title>
        <authorList>
            <person name="Petersen C."/>
            <person name="Sorensen T."/>
            <person name="Nielsen M.R."/>
            <person name="Sondergaard T.E."/>
            <person name="Sorensen J.L."/>
            <person name="Fitzpatrick D.A."/>
            <person name="Frisvad J.C."/>
            <person name="Nielsen K.L."/>
        </authorList>
    </citation>
    <scope>NUCLEOTIDE SEQUENCE</scope>
    <source>
        <strain evidence="4">IBT 17660</strain>
    </source>
</reference>
<feature type="signal peptide" evidence="3">
    <location>
        <begin position="1"/>
        <end position="19"/>
    </location>
</feature>
<accession>A0A9X0BU50</accession>
<dbReference type="OrthoDB" id="5425539at2759"/>
<protein>
    <submittedName>
        <fullName evidence="4">Uncharacterized protein</fullName>
    </submittedName>
</protein>
<dbReference type="GO" id="GO:0016787">
    <property type="term" value="F:hydrolase activity"/>
    <property type="evidence" value="ECO:0007669"/>
    <property type="project" value="UniProtKB-KW"/>
</dbReference>
<gene>
    <name evidence="4" type="ORF">N7530_003050</name>
</gene>
<evidence type="ECO:0000256" key="3">
    <source>
        <dbReference type="SAM" id="SignalP"/>
    </source>
</evidence>
<evidence type="ECO:0000313" key="4">
    <source>
        <dbReference type="EMBL" id="KAJ5483804.1"/>
    </source>
</evidence>
<dbReference type="AlphaFoldDB" id="A0A9X0BU50"/>
<evidence type="ECO:0000256" key="1">
    <source>
        <dbReference type="ARBA" id="ARBA00022722"/>
    </source>
</evidence>
<dbReference type="SUPFAM" id="SSF53933">
    <property type="entry name" value="Microbial ribonucleases"/>
    <property type="match status" value="1"/>
</dbReference>
<dbReference type="Proteomes" id="UP001147760">
    <property type="component" value="Unassembled WGS sequence"/>
</dbReference>
<keyword evidence="1" id="KW-0540">Nuclease</keyword>
<dbReference type="GO" id="GO:0004540">
    <property type="term" value="F:RNA nuclease activity"/>
    <property type="evidence" value="ECO:0007669"/>
    <property type="project" value="InterPro"/>
</dbReference>
<dbReference type="Gene3D" id="3.10.450.30">
    <property type="entry name" value="Microbial ribonucleases"/>
    <property type="match status" value="1"/>
</dbReference>
<evidence type="ECO:0000313" key="5">
    <source>
        <dbReference type="Proteomes" id="UP001147760"/>
    </source>
</evidence>
<comment type="caution">
    <text evidence="4">The sequence shown here is derived from an EMBL/GenBank/DDBJ whole genome shotgun (WGS) entry which is preliminary data.</text>
</comment>
<proteinExistence type="predicted"/>
<keyword evidence="3" id="KW-0732">Signal</keyword>